<evidence type="ECO:0000259" key="3">
    <source>
        <dbReference type="Pfam" id="PF00849"/>
    </source>
</evidence>
<feature type="domain" description="Pseudouridine synthase RsuA/RluA-like" evidence="3">
    <location>
        <begin position="91"/>
        <end position="236"/>
    </location>
</feature>
<dbReference type="EC" id="5.4.99.-" evidence="2"/>
<dbReference type="OrthoDB" id="128480at2"/>
<dbReference type="GO" id="GO:0140098">
    <property type="term" value="F:catalytic activity, acting on RNA"/>
    <property type="evidence" value="ECO:0007669"/>
    <property type="project" value="UniProtKB-ARBA"/>
</dbReference>
<dbReference type="HOGENOM" id="CLU_016902_3_0_0"/>
<organism evidence="4 5">
    <name type="scientific">Deinococcus peraridilitoris (strain DSM 19664 / LMG 22246 / CIP 109416 / KR-200)</name>
    <dbReference type="NCBI Taxonomy" id="937777"/>
    <lineage>
        <taxon>Bacteria</taxon>
        <taxon>Thermotogati</taxon>
        <taxon>Deinococcota</taxon>
        <taxon>Deinococci</taxon>
        <taxon>Deinococcales</taxon>
        <taxon>Deinococcaceae</taxon>
        <taxon>Deinococcus</taxon>
    </lineage>
</organism>
<dbReference type="SUPFAM" id="SSF55120">
    <property type="entry name" value="Pseudouridine synthase"/>
    <property type="match status" value="1"/>
</dbReference>
<dbReference type="Proteomes" id="UP000010467">
    <property type="component" value="Chromosome"/>
</dbReference>
<sequence length="302" mass="33048">MGKNQGYAYREQLNGQATGQSTLHYLSARYPHSSPSQWQERLDRGEVLLDGRPARAHETLRAGQILVWHRPPWQEHKAPRHYEVLFEDDVLLAVNKPGGLPTLPGAGYLENTLLQLVRARTPHAAPLHRLGRATSGLVLFARTPQAAAQLSRAWRDRAIQKIYRALASGVAEHECYDIHAPIGPVPHPRLGTVHAASPDGKAARSVARPLERRADTTLFEVDIHTGRPHQIRIHLACVGHPLQGDPLYGTGGLPGSQHPGLPGDAGYLLHAEQLILRHPMSGATLHLRAPAPAGLRLTSEDS</sequence>
<dbReference type="Gene3D" id="3.30.2350.10">
    <property type="entry name" value="Pseudouridine synthase"/>
    <property type="match status" value="1"/>
</dbReference>
<dbReference type="InterPro" id="IPR020103">
    <property type="entry name" value="PsdUridine_synth_cat_dom_sf"/>
</dbReference>
<dbReference type="EMBL" id="CP003382">
    <property type="protein sequence ID" value="AFZ66232.1"/>
    <property type="molecule type" value="Genomic_DNA"/>
</dbReference>
<name>K9ZZ86_DEIPD</name>
<comment type="similarity">
    <text evidence="1 2">Belongs to the pseudouridine synthase RluA family.</text>
</comment>
<dbReference type="PANTHER" id="PTHR21600">
    <property type="entry name" value="MITOCHONDRIAL RNA PSEUDOURIDINE SYNTHASE"/>
    <property type="match status" value="1"/>
</dbReference>
<dbReference type="eggNOG" id="COG0564">
    <property type="taxonomic scope" value="Bacteria"/>
</dbReference>
<keyword evidence="5" id="KW-1185">Reference proteome</keyword>
<reference evidence="5" key="1">
    <citation type="submission" date="2012-03" db="EMBL/GenBank/DDBJ databases">
        <title>Complete sequence of chromosome of Deinococcus peraridilitoris DSM 19664.</title>
        <authorList>
            <person name="Lucas S."/>
            <person name="Copeland A."/>
            <person name="Lapidus A."/>
            <person name="Glavina del Rio T."/>
            <person name="Dalin E."/>
            <person name="Tice H."/>
            <person name="Bruce D."/>
            <person name="Goodwin L."/>
            <person name="Pitluck S."/>
            <person name="Peters L."/>
            <person name="Mikhailova N."/>
            <person name="Lu M."/>
            <person name="Kyrpides N."/>
            <person name="Mavromatis K."/>
            <person name="Ivanova N."/>
            <person name="Brettin T."/>
            <person name="Detter J.C."/>
            <person name="Han C."/>
            <person name="Larimer F."/>
            <person name="Land M."/>
            <person name="Hauser L."/>
            <person name="Markowitz V."/>
            <person name="Cheng J.-F."/>
            <person name="Hugenholtz P."/>
            <person name="Woyke T."/>
            <person name="Wu D."/>
            <person name="Pukall R."/>
            <person name="Steenblock K."/>
            <person name="Brambilla E."/>
            <person name="Klenk H.-P."/>
            <person name="Eisen J.A."/>
        </authorList>
    </citation>
    <scope>NUCLEOTIDE SEQUENCE [LARGE SCALE GENOMIC DNA]</scope>
    <source>
        <strain evidence="5">DSM 19664 / LMG 22246 / CIP 109416 / KR-200</strain>
    </source>
</reference>
<evidence type="ECO:0000313" key="4">
    <source>
        <dbReference type="EMBL" id="AFZ66232.1"/>
    </source>
</evidence>
<comment type="catalytic activity">
    <reaction evidence="2">
        <text>a uridine in RNA = a pseudouridine in RNA</text>
        <dbReference type="Rhea" id="RHEA:48348"/>
        <dbReference type="Rhea" id="RHEA-COMP:12068"/>
        <dbReference type="Rhea" id="RHEA-COMP:12069"/>
        <dbReference type="ChEBI" id="CHEBI:65314"/>
        <dbReference type="ChEBI" id="CHEBI:65315"/>
    </reaction>
</comment>
<dbReference type="InterPro" id="IPR006225">
    <property type="entry name" value="PsdUridine_synth_RluC/D"/>
</dbReference>
<dbReference type="Pfam" id="PF00849">
    <property type="entry name" value="PseudoU_synth_2"/>
    <property type="match status" value="1"/>
</dbReference>
<protein>
    <recommendedName>
        <fullName evidence="2">Pseudouridine synthase</fullName>
        <ecNumber evidence="2">5.4.99.-</ecNumber>
    </recommendedName>
</protein>
<dbReference type="PROSITE" id="PS01129">
    <property type="entry name" value="PSI_RLU"/>
    <property type="match status" value="1"/>
</dbReference>
<dbReference type="GO" id="GO:0003723">
    <property type="term" value="F:RNA binding"/>
    <property type="evidence" value="ECO:0007669"/>
    <property type="project" value="InterPro"/>
</dbReference>
<dbReference type="RefSeq" id="WP_015234542.1">
    <property type="nucleotide sequence ID" value="NC_019793.1"/>
</dbReference>
<dbReference type="GO" id="GO:0000455">
    <property type="term" value="P:enzyme-directed rRNA pseudouridine synthesis"/>
    <property type="evidence" value="ECO:0007669"/>
    <property type="project" value="TreeGrafter"/>
</dbReference>
<accession>K9ZZ86</accession>
<dbReference type="STRING" id="937777.Deipe_0644"/>
<proteinExistence type="inferred from homology"/>
<dbReference type="CDD" id="cd02869">
    <property type="entry name" value="PseudoU_synth_RluA_like"/>
    <property type="match status" value="1"/>
</dbReference>
<dbReference type="PANTHER" id="PTHR21600:SF88">
    <property type="entry name" value="RNA PSEUDOURIDINE SYNTHASE 5"/>
    <property type="match status" value="1"/>
</dbReference>
<gene>
    <name evidence="4" type="ordered locus">Deipe_0644</name>
</gene>
<dbReference type="GO" id="GO:0009982">
    <property type="term" value="F:pseudouridine synthase activity"/>
    <property type="evidence" value="ECO:0007669"/>
    <property type="project" value="InterPro"/>
</dbReference>
<evidence type="ECO:0000256" key="2">
    <source>
        <dbReference type="RuleBase" id="RU362028"/>
    </source>
</evidence>
<evidence type="ECO:0000313" key="5">
    <source>
        <dbReference type="Proteomes" id="UP000010467"/>
    </source>
</evidence>
<dbReference type="InterPro" id="IPR050188">
    <property type="entry name" value="RluA_PseudoU_synthase"/>
</dbReference>
<evidence type="ECO:0000256" key="1">
    <source>
        <dbReference type="ARBA" id="ARBA00010876"/>
    </source>
</evidence>
<dbReference type="PATRIC" id="fig|937777.3.peg.649"/>
<dbReference type="NCBIfam" id="TIGR00005">
    <property type="entry name" value="rluA_subfam"/>
    <property type="match status" value="1"/>
</dbReference>
<dbReference type="InterPro" id="IPR006224">
    <property type="entry name" value="PsdUridine_synth_RluA-like_CS"/>
</dbReference>
<keyword evidence="2" id="KW-0413">Isomerase</keyword>
<dbReference type="KEGG" id="dpd:Deipe_0644"/>
<dbReference type="InterPro" id="IPR006145">
    <property type="entry name" value="PsdUridine_synth_RsuA/RluA"/>
</dbReference>
<comment type="function">
    <text evidence="2">Responsible for synthesis of pseudouridine from uracil.</text>
</comment>
<dbReference type="AlphaFoldDB" id="K9ZZ86"/>